<reference evidence="1" key="1">
    <citation type="submission" date="2020-05" db="UniProtKB">
        <authorList>
            <consortium name="EnsemblMetazoa"/>
        </authorList>
    </citation>
    <scope>IDENTIFICATION</scope>
    <source>
        <strain evidence="1">MAF</strain>
    </source>
</reference>
<name>A0A182V3I6_ANOME</name>
<evidence type="ECO:0000313" key="1">
    <source>
        <dbReference type="EnsemblMetazoa" id="AMEM008248-PA"/>
    </source>
</evidence>
<dbReference type="VEuPathDB" id="VectorBase:AMEM008248"/>
<keyword evidence="2" id="KW-1185">Reference proteome</keyword>
<dbReference type="Proteomes" id="UP000075903">
    <property type="component" value="Unassembled WGS sequence"/>
</dbReference>
<protein>
    <submittedName>
        <fullName evidence="1">Uncharacterized protein</fullName>
    </submittedName>
</protein>
<proteinExistence type="predicted"/>
<accession>A0A182V3I6</accession>
<sequence length="124" mass="13977">MLIVRQVTLQVLEQGQIFVSHYRLPTVRPTRILARFSLIRSAPSGQMCWTAFRTQYSGAFAPGRWTLEKSYVIRENAVTDGSSASKCLRENRSYVSFRAGGMTRMQSYDAALSVLHISSTSPIR</sequence>
<organism evidence="1 2">
    <name type="scientific">Anopheles merus</name>
    <name type="common">Mosquito</name>
    <dbReference type="NCBI Taxonomy" id="30066"/>
    <lineage>
        <taxon>Eukaryota</taxon>
        <taxon>Metazoa</taxon>
        <taxon>Ecdysozoa</taxon>
        <taxon>Arthropoda</taxon>
        <taxon>Hexapoda</taxon>
        <taxon>Insecta</taxon>
        <taxon>Pterygota</taxon>
        <taxon>Neoptera</taxon>
        <taxon>Endopterygota</taxon>
        <taxon>Diptera</taxon>
        <taxon>Nematocera</taxon>
        <taxon>Culicoidea</taxon>
        <taxon>Culicidae</taxon>
        <taxon>Anophelinae</taxon>
        <taxon>Anopheles</taxon>
    </lineage>
</organism>
<dbReference type="AlphaFoldDB" id="A0A182V3I6"/>
<dbReference type="EnsemblMetazoa" id="AMEM008248-RA">
    <property type="protein sequence ID" value="AMEM008248-PA"/>
    <property type="gene ID" value="AMEM008248"/>
</dbReference>
<evidence type="ECO:0000313" key="2">
    <source>
        <dbReference type="Proteomes" id="UP000075903"/>
    </source>
</evidence>